<dbReference type="STRING" id="765911.Thivi_3540"/>
<dbReference type="AlphaFoldDB" id="I3YEI9"/>
<protein>
    <submittedName>
        <fullName evidence="1">Uncharacterized protein</fullName>
    </submittedName>
</protein>
<dbReference type="Proteomes" id="UP000006062">
    <property type="component" value="Chromosome"/>
</dbReference>
<dbReference type="EMBL" id="CP003154">
    <property type="protein sequence ID" value="AFL75407.1"/>
    <property type="molecule type" value="Genomic_DNA"/>
</dbReference>
<keyword evidence="2" id="KW-1185">Reference proteome</keyword>
<dbReference type="KEGG" id="tvi:Thivi_3540"/>
<evidence type="ECO:0000313" key="1">
    <source>
        <dbReference type="EMBL" id="AFL75407.1"/>
    </source>
</evidence>
<dbReference type="RefSeq" id="WP_014779806.1">
    <property type="nucleotide sequence ID" value="NC_018012.1"/>
</dbReference>
<reference evidence="1 2" key="1">
    <citation type="submission" date="2012-06" db="EMBL/GenBank/DDBJ databases">
        <title>Complete sequence of Thiocystis violascens DSM 198.</title>
        <authorList>
            <consortium name="US DOE Joint Genome Institute"/>
            <person name="Lucas S."/>
            <person name="Han J."/>
            <person name="Lapidus A."/>
            <person name="Cheng J.-F."/>
            <person name="Goodwin L."/>
            <person name="Pitluck S."/>
            <person name="Peters L."/>
            <person name="Ovchinnikova G."/>
            <person name="Teshima H."/>
            <person name="Detter J.C."/>
            <person name="Han C."/>
            <person name="Tapia R."/>
            <person name="Land M."/>
            <person name="Hauser L."/>
            <person name="Kyrpides N."/>
            <person name="Ivanova N."/>
            <person name="Pagani I."/>
            <person name="Vogl K."/>
            <person name="Liu Z."/>
            <person name="Frigaard N.-U."/>
            <person name="Bryant D."/>
            <person name="Woyke T."/>
        </authorList>
    </citation>
    <scope>NUCLEOTIDE SEQUENCE [LARGE SCALE GENOMIC DNA]</scope>
    <source>
        <strain evidence="2">ATCC 17096 / DSM 198 / 6111</strain>
    </source>
</reference>
<dbReference type="HOGENOM" id="CLU_1834280_0_0_6"/>
<gene>
    <name evidence="1" type="ordered locus">Thivi_3540</name>
</gene>
<name>I3YEI9_THIV6</name>
<sequence length="140" mass="15559">MIRLSPTARPEAWHAIEINLDGDAAPMRVKYHLLNKREAADWTGRRLGLAKAVRTDDEAATFDLLIDELAPEQMERVDALLRARVLDWDLQDADQEGVKLPVNEQTLAVVLGQTRFWRPLFQGLIDASSGIAAKKTAATG</sequence>
<organism evidence="1 2">
    <name type="scientific">Thiocystis violascens (strain ATCC 17096 / DSM 198 / 6111)</name>
    <name type="common">Chromatium violascens</name>
    <dbReference type="NCBI Taxonomy" id="765911"/>
    <lineage>
        <taxon>Bacteria</taxon>
        <taxon>Pseudomonadati</taxon>
        <taxon>Pseudomonadota</taxon>
        <taxon>Gammaproteobacteria</taxon>
        <taxon>Chromatiales</taxon>
        <taxon>Chromatiaceae</taxon>
        <taxon>Thiocystis</taxon>
    </lineage>
</organism>
<evidence type="ECO:0000313" key="2">
    <source>
        <dbReference type="Proteomes" id="UP000006062"/>
    </source>
</evidence>
<dbReference type="OrthoDB" id="9851957at2"/>
<accession>I3YEI9</accession>
<proteinExistence type="predicted"/>